<accession>A0A4Z2EYZ5</accession>
<comment type="caution">
    <text evidence="1">The sequence shown here is derived from an EMBL/GenBank/DDBJ whole genome shotgun (WGS) entry which is preliminary data.</text>
</comment>
<reference evidence="1 2" key="1">
    <citation type="submission" date="2019-03" db="EMBL/GenBank/DDBJ databases">
        <title>First draft genome of Liparis tanakae, snailfish: a comprehensive survey of snailfish specific genes.</title>
        <authorList>
            <person name="Kim W."/>
            <person name="Song I."/>
            <person name="Jeong J.-H."/>
            <person name="Kim D."/>
            <person name="Kim S."/>
            <person name="Ryu S."/>
            <person name="Song J.Y."/>
            <person name="Lee S.K."/>
        </authorList>
    </citation>
    <scope>NUCLEOTIDE SEQUENCE [LARGE SCALE GENOMIC DNA]</scope>
    <source>
        <tissue evidence="1">Muscle</tissue>
    </source>
</reference>
<evidence type="ECO:0000313" key="2">
    <source>
        <dbReference type="Proteomes" id="UP000314294"/>
    </source>
</evidence>
<dbReference type="AlphaFoldDB" id="A0A4Z2EYZ5"/>
<keyword evidence="2" id="KW-1185">Reference proteome</keyword>
<protein>
    <submittedName>
        <fullName evidence="1">Uncharacterized protein</fullName>
    </submittedName>
</protein>
<organism evidence="1 2">
    <name type="scientific">Liparis tanakae</name>
    <name type="common">Tanaka's snailfish</name>
    <dbReference type="NCBI Taxonomy" id="230148"/>
    <lineage>
        <taxon>Eukaryota</taxon>
        <taxon>Metazoa</taxon>
        <taxon>Chordata</taxon>
        <taxon>Craniata</taxon>
        <taxon>Vertebrata</taxon>
        <taxon>Euteleostomi</taxon>
        <taxon>Actinopterygii</taxon>
        <taxon>Neopterygii</taxon>
        <taxon>Teleostei</taxon>
        <taxon>Neoteleostei</taxon>
        <taxon>Acanthomorphata</taxon>
        <taxon>Eupercaria</taxon>
        <taxon>Perciformes</taxon>
        <taxon>Cottioidei</taxon>
        <taxon>Cottales</taxon>
        <taxon>Liparidae</taxon>
        <taxon>Liparis</taxon>
    </lineage>
</organism>
<dbReference type="Proteomes" id="UP000314294">
    <property type="component" value="Unassembled WGS sequence"/>
</dbReference>
<dbReference type="EMBL" id="SRLO01002189">
    <property type="protein sequence ID" value="TNN33594.1"/>
    <property type="molecule type" value="Genomic_DNA"/>
</dbReference>
<gene>
    <name evidence="1" type="ORF">EYF80_056240</name>
</gene>
<evidence type="ECO:0000313" key="1">
    <source>
        <dbReference type="EMBL" id="TNN33594.1"/>
    </source>
</evidence>
<sequence>MTDLAVSSHQSLQFKYTFGACAGPQLKFFPSGTMSNVCNRTAESSSTSCQETPGDGWRPGRGRFPLLEVFLGVVVVGTVRESMVTLVSLIKLSTANCSALTPGGTPPAPAER</sequence>
<proteinExistence type="predicted"/>
<name>A0A4Z2EYZ5_9TELE</name>